<protein>
    <submittedName>
        <fullName evidence="3">Uncharacterized protein</fullName>
    </submittedName>
</protein>
<evidence type="ECO:0000313" key="4">
    <source>
        <dbReference type="Proteomes" id="UP001266305"/>
    </source>
</evidence>
<gene>
    <name evidence="3" type="ORF">P7K49_038306</name>
</gene>
<dbReference type="Proteomes" id="UP001266305">
    <property type="component" value="Unassembled WGS sequence"/>
</dbReference>
<evidence type="ECO:0000313" key="3">
    <source>
        <dbReference type="EMBL" id="KAK2083070.1"/>
    </source>
</evidence>
<dbReference type="PANTHER" id="PTHR47305:SF3">
    <property type="entry name" value="BEN DOMAIN-CONTAINING PROTEIN 2"/>
    <property type="match status" value="1"/>
</dbReference>
<organism evidence="3 4">
    <name type="scientific">Saguinus oedipus</name>
    <name type="common">Cotton-top tamarin</name>
    <name type="synonym">Oedipomidas oedipus</name>
    <dbReference type="NCBI Taxonomy" id="9490"/>
    <lineage>
        <taxon>Eukaryota</taxon>
        <taxon>Metazoa</taxon>
        <taxon>Chordata</taxon>
        <taxon>Craniata</taxon>
        <taxon>Vertebrata</taxon>
        <taxon>Euteleostomi</taxon>
        <taxon>Mammalia</taxon>
        <taxon>Eutheria</taxon>
        <taxon>Euarchontoglires</taxon>
        <taxon>Primates</taxon>
        <taxon>Haplorrhini</taxon>
        <taxon>Platyrrhini</taxon>
        <taxon>Cebidae</taxon>
        <taxon>Callitrichinae</taxon>
        <taxon>Saguinus</taxon>
    </lineage>
</organism>
<comment type="subcellular location">
    <subcellularLocation>
        <location evidence="1">Nucleus</location>
    </subcellularLocation>
</comment>
<evidence type="ECO:0000256" key="1">
    <source>
        <dbReference type="ARBA" id="ARBA00004123"/>
    </source>
</evidence>
<sequence>MNKIVWVFIMIMGENRSGVLSRDTCMWSCGEADAKNLEDLIENTTMQVDHLCGAVSEMQHSWEKPPLIKCVHSQETYAWASPAGTSFGSAACSGLREEDCRESSSYPRAVFTHSLQHYVAPGGSFPCFCMPHNFINGGAESTHVVITSTHITTAVPMAGLPPGVPSLANNPDAICQELQKPGWKTTLRQRIAQLLWEMEGAVAK</sequence>
<dbReference type="EMBL" id="JASSZA010000023">
    <property type="protein sequence ID" value="KAK2083070.1"/>
    <property type="molecule type" value="Genomic_DNA"/>
</dbReference>
<accession>A0ABQ9TEL4</accession>
<comment type="caution">
    <text evidence="3">The sequence shown here is derived from an EMBL/GenBank/DDBJ whole genome shotgun (WGS) entry which is preliminary data.</text>
</comment>
<reference evidence="3 4" key="1">
    <citation type="submission" date="2023-05" db="EMBL/GenBank/DDBJ databases">
        <title>B98-5 Cell Line De Novo Hybrid Assembly: An Optical Mapping Approach.</title>
        <authorList>
            <person name="Kananen K."/>
            <person name="Auerbach J.A."/>
            <person name="Kautto E."/>
            <person name="Blachly J.S."/>
        </authorList>
    </citation>
    <scope>NUCLEOTIDE SEQUENCE [LARGE SCALE GENOMIC DNA]</scope>
    <source>
        <strain evidence="3">B95-8</strain>
        <tissue evidence="3">Cell line</tissue>
    </source>
</reference>
<keyword evidence="2" id="KW-0539">Nucleus</keyword>
<name>A0ABQ9TEL4_SAGOE</name>
<proteinExistence type="predicted"/>
<evidence type="ECO:0000256" key="2">
    <source>
        <dbReference type="ARBA" id="ARBA00023242"/>
    </source>
</evidence>
<dbReference type="PANTHER" id="PTHR47305">
    <property type="entry name" value="BEN DOMAIN-CONTAINING PROTEIN 2"/>
    <property type="match status" value="1"/>
</dbReference>
<keyword evidence="4" id="KW-1185">Reference proteome</keyword>